<dbReference type="PANTHER" id="PTHR33221">
    <property type="entry name" value="WINGED HELIX-TURN-HELIX TRANSCRIPTIONAL REGULATOR, RRF2 FAMILY"/>
    <property type="match status" value="1"/>
</dbReference>
<dbReference type="PANTHER" id="PTHR33221:SF4">
    <property type="entry name" value="HTH-TYPE TRANSCRIPTIONAL REPRESSOR NSRR"/>
    <property type="match status" value="1"/>
</dbReference>
<dbReference type="InterPro" id="IPR036390">
    <property type="entry name" value="WH_DNA-bd_sf"/>
</dbReference>
<dbReference type="EMBL" id="CP091512">
    <property type="protein sequence ID" value="UOO92158.1"/>
    <property type="molecule type" value="Genomic_DNA"/>
</dbReference>
<evidence type="ECO:0000313" key="3">
    <source>
        <dbReference type="Proteomes" id="UP000832034"/>
    </source>
</evidence>
<evidence type="ECO:0000256" key="1">
    <source>
        <dbReference type="ARBA" id="ARBA00023125"/>
    </source>
</evidence>
<dbReference type="RefSeq" id="WP_026353532.1">
    <property type="nucleotide sequence ID" value="NZ_CP091512.1"/>
</dbReference>
<keyword evidence="3" id="KW-1185">Reference proteome</keyword>
<dbReference type="SUPFAM" id="SSF46785">
    <property type="entry name" value="Winged helix' DNA-binding domain"/>
    <property type="match status" value="1"/>
</dbReference>
<reference evidence="2" key="2">
    <citation type="journal article" date="2022" name="Res Sq">
        <title>Evolution of multicellular longitudinally dividing oral cavity symbionts (Neisseriaceae).</title>
        <authorList>
            <person name="Nyongesa S."/>
            <person name="Weber P."/>
            <person name="Bernet E."/>
            <person name="Pullido F."/>
            <person name="Nieckarz M."/>
            <person name="Delaby M."/>
            <person name="Nieves C."/>
            <person name="Viehboeck T."/>
            <person name="Krause N."/>
            <person name="Rivera-Millot A."/>
            <person name="Nakamura A."/>
            <person name="Vischer N."/>
            <person name="VanNieuwenhze M."/>
            <person name="Brun Y."/>
            <person name="Cava F."/>
            <person name="Bulgheresi S."/>
            <person name="Veyrier F."/>
        </authorList>
    </citation>
    <scope>NUCLEOTIDE SEQUENCE</scope>
    <source>
        <strain evidence="2">SAG 1488-6</strain>
    </source>
</reference>
<dbReference type="Pfam" id="PF02082">
    <property type="entry name" value="Rrf2"/>
    <property type="match status" value="1"/>
</dbReference>
<keyword evidence="1" id="KW-0238">DNA-binding</keyword>
<protein>
    <submittedName>
        <fullName evidence="2">Rrf2 family transcriptional regulator</fullName>
    </submittedName>
</protein>
<evidence type="ECO:0000313" key="2">
    <source>
        <dbReference type="EMBL" id="UOO92158.1"/>
    </source>
</evidence>
<sequence>MQISRFTDLGLKVLIYLSYHNMPSTTIARIADDLQVSKNHLVKVVHFMGQQQWLVTMRGKYGGIALARLPQEYFLGELIRHLEKKYQQESMQMRLSEVECGVLPMLHCLPEVFQESLEMFYQSLNRYNLADLNPAQYNGLRLRA</sequence>
<dbReference type="Gene3D" id="1.10.10.10">
    <property type="entry name" value="Winged helix-like DNA-binding domain superfamily/Winged helix DNA-binding domain"/>
    <property type="match status" value="1"/>
</dbReference>
<organism evidence="2 3">
    <name type="scientific">Vitreoscilla stercoraria</name>
    <dbReference type="NCBI Taxonomy" id="61"/>
    <lineage>
        <taxon>Bacteria</taxon>
        <taxon>Pseudomonadati</taxon>
        <taxon>Pseudomonadota</taxon>
        <taxon>Betaproteobacteria</taxon>
        <taxon>Neisseriales</taxon>
        <taxon>Neisseriaceae</taxon>
        <taxon>Vitreoscilla</taxon>
    </lineage>
</organism>
<gene>
    <name evidence="2" type="ORF">LVJ81_11130</name>
</gene>
<dbReference type="PROSITE" id="PS51197">
    <property type="entry name" value="HTH_RRF2_2"/>
    <property type="match status" value="1"/>
</dbReference>
<proteinExistence type="predicted"/>
<reference evidence="2" key="1">
    <citation type="submission" date="2021-12" db="EMBL/GenBank/DDBJ databases">
        <authorList>
            <person name="Veyrier F.J."/>
        </authorList>
    </citation>
    <scope>NUCLEOTIDE SEQUENCE</scope>
    <source>
        <strain evidence="2">SAG 1488-6</strain>
    </source>
</reference>
<dbReference type="InterPro" id="IPR000944">
    <property type="entry name" value="Tscrpt_reg_Rrf2"/>
</dbReference>
<name>A0ABY4EA18_VITST</name>
<dbReference type="Proteomes" id="UP000832034">
    <property type="component" value="Chromosome"/>
</dbReference>
<accession>A0ABY4EA18</accession>
<dbReference type="InterPro" id="IPR036388">
    <property type="entry name" value="WH-like_DNA-bd_sf"/>
</dbReference>